<name>A0A4U6VJ88_SETVI</name>
<accession>A0A4U6VJ88</accession>
<evidence type="ECO:0000313" key="2">
    <source>
        <dbReference type="Proteomes" id="UP000298652"/>
    </source>
</evidence>
<dbReference type="EMBL" id="CM016554">
    <property type="protein sequence ID" value="TKW28183.1"/>
    <property type="molecule type" value="Genomic_DNA"/>
</dbReference>
<dbReference type="AlphaFoldDB" id="A0A4U6VJ88"/>
<dbReference type="Proteomes" id="UP000298652">
    <property type="component" value="Chromosome 3"/>
</dbReference>
<evidence type="ECO:0000313" key="1">
    <source>
        <dbReference type="EMBL" id="TKW28183.1"/>
    </source>
</evidence>
<proteinExistence type="predicted"/>
<evidence type="ECO:0008006" key="3">
    <source>
        <dbReference type="Google" id="ProtNLM"/>
    </source>
</evidence>
<sequence length="135" mass="15051">MVLAANLEAFGGDFVRNEVVLINQTDITTKDVRVHEGCATHNGEDHANNDRLISRVPPLRAKTKGWSIPAYEKKEISLGAKGVKKGTRRCNICGYYATLNARTCPKLQHNKERLEVLKNRMRGRPRGAQHKSSAS</sequence>
<reference evidence="1" key="1">
    <citation type="submission" date="2019-03" db="EMBL/GenBank/DDBJ databases">
        <title>WGS assembly of Setaria viridis.</title>
        <authorList>
            <person name="Huang P."/>
            <person name="Jenkins J."/>
            <person name="Grimwood J."/>
            <person name="Barry K."/>
            <person name="Healey A."/>
            <person name="Mamidi S."/>
            <person name="Sreedasyam A."/>
            <person name="Shu S."/>
            <person name="Feldman M."/>
            <person name="Wu J."/>
            <person name="Yu Y."/>
            <person name="Chen C."/>
            <person name="Johnson J."/>
            <person name="Rokhsar D."/>
            <person name="Baxter I."/>
            <person name="Schmutz J."/>
            <person name="Brutnell T."/>
            <person name="Kellogg E."/>
        </authorList>
    </citation>
    <scope>NUCLEOTIDE SEQUENCE [LARGE SCALE GENOMIC DNA]</scope>
</reference>
<dbReference type="OMA" id="CATHNGE"/>
<gene>
    <name evidence="1" type="ORF">SEVIR_3G323700v2</name>
</gene>
<protein>
    <recommendedName>
        <fullName evidence="3">Protein FAR1-RELATED SEQUENCE</fullName>
    </recommendedName>
</protein>
<keyword evidence="2" id="KW-1185">Reference proteome</keyword>
<organism evidence="1 2">
    <name type="scientific">Setaria viridis</name>
    <name type="common">Green bristlegrass</name>
    <name type="synonym">Setaria italica subsp. viridis</name>
    <dbReference type="NCBI Taxonomy" id="4556"/>
    <lineage>
        <taxon>Eukaryota</taxon>
        <taxon>Viridiplantae</taxon>
        <taxon>Streptophyta</taxon>
        <taxon>Embryophyta</taxon>
        <taxon>Tracheophyta</taxon>
        <taxon>Spermatophyta</taxon>
        <taxon>Magnoliopsida</taxon>
        <taxon>Liliopsida</taxon>
        <taxon>Poales</taxon>
        <taxon>Poaceae</taxon>
        <taxon>PACMAD clade</taxon>
        <taxon>Panicoideae</taxon>
        <taxon>Panicodae</taxon>
        <taxon>Paniceae</taxon>
        <taxon>Cenchrinae</taxon>
        <taxon>Setaria</taxon>
    </lineage>
</organism>
<dbReference type="Gramene" id="TKW28183">
    <property type="protein sequence ID" value="TKW28183"/>
    <property type="gene ID" value="SEVIR_3G323700v2"/>
</dbReference>